<accession>A0ABR0X4J8</accession>
<keyword evidence="3" id="KW-1185">Reference proteome</keyword>
<reference evidence="2 3" key="1">
    <citation type="journal article" date="2021" name="Comput. Struct. Biotechnol. J.">
        <title>De novo genome assembly of the potent medicinal plant Rehmannia glutinosa using nanopore technology.</title>
        <authorList>
            <person name="Ma L."/>
            <person name="Dong C."/>
            <person name="Song C."/>
            <person name="Wang X."/>
            <person name="Zheng X."/>
            <person name="Niu Y."/>
            <person name="Chen S."/>
            <person name="Feng W."/>
        </authorList>
    </citation>
    <scope>NUCLEOTIDE SEQUENCE [LARGE SCALE GENOMIC DNA]</scope>
    <source>
        <strain evidence="2">DH-2019</strain>
    </source>
</reference>
<feature type="compositionally biased region" description="Basic and acidic residues" evidence="1">
    <location>
        <begin position="125"/>
        <end position="141"/>
    </location>
</feature>
<evidence type="ECO:0000256" key="1">
    <source>
        <dbReference type="SAM" id="MobiDB-lite"/>
    </source>
</evidence>
<evidence type="ECO:0000313" key="2">
    <source>
        <dbReference type="EMBL" id="KAK6154218.1"/>
    </source>
</evidence>
<evidence type="ECO:0000313" key="3">
    <source>
        <dbReference type="Proteomes" id="UP001318860"/>
    </source>
</evidence>
<sequence length="181" mass="20773">MRYARQSDAINARIFITTLSGRAQEWFTSPLLVQVSYEQTGEEIPLSFRQKKAKRSTRSSSLFGGGGRAVRDFINRFNNEVLEVDELRIDMMIDIMIHARKRDHSRRLWPETPGMQDQARRSRSRSPERNKQGLDKGKRPADQTPPHGQDNLPQKGVIHVIVGGPTNGDSQRARKRYARAY</sequence>
<dbReference type="EMBL" id="JABTTQ020000005">
    <property type="protein sequence ID" value="KAK6154218.1"/>
    <property type="molecule type" value="Genomic_DNA"/>
</dbReference>
<feature type="region of interest" description="Disordered" evidence="1">
    <location>
        <begin position="107"/>
        <end position="181"/>
    </location>
</feature>
<comment type="caution">
    <text evidence="2">The sequence shown here is derived from an EMBL/GenBank/DDBJ whole genome shotgun (WGS) entry which is preliminary data.</text>
</comment>
<organism evidence="2 3">
    <name type="scientific">Rehmannia glutinosa</name>
    <name type="common">Chinese foxglove</name>
    <dbReference type="NCBI Taxonomy" id="99300"/>
    <lineage>
        <taxon>Eukaryota</taxon>
        <taxon>Viridiplantae</taxon>
        <taxon>Streptophyta</taxon>
        <taxon>Embryophyta</taxon>
        <taxon>Tracheophyta</taxon>
        <taxon>Spermatophyta</taxon>
        <taxon>Magnoliopsida</taxon>
        <taxon>eudicotyledons</taxon>
        <taxon>Gunneridae</taxon>
        <taxon>Pentapetalae</taxon>
        <taxon>asterids</taxon>
        <taxon>lamiids</taxon>
        <taxon>Lamiales</taxon>
        <taxon>Orobanchaceae</taxon>
        <taxon>Rehmannieae</taxon>
        <taxon>Rehmannia</taxon>
    </lineage>
</organism>
<gene>
    <name evidence="2" type="ORF">DH2020_008466</name>
</gene>
<name>A0ABR0X4J8_REHGL</name>
<proteinExistence type="predicted"/>
<evidence type="ECO:0008006" key="4">
    <source>
        <dbReference type="Google" id="ProtNLM"/>
    </source>
</evidence>
<protein>
    <recommendedName>
        <fullName evidence="4">Retrotransposon gag domain-containing protein</fullName>
    </recommendedName>
</protein>
<dbReference type="Proteomes" id="UP001318860">
    <property type="component" value="Unassembled WGS sequence"/>
</dbReference>